<reference evidence="2 3" key="1">
    <citation type="journal article" date="2014" name="Agronomy (Basel)">
        <title>A Draft Genome Sequence for Ensete ventricosum, the Drought-Tolerant Tree Against Hunger.</title>
        <authorList>
            <person name="Harrison J."/>
            <person name="Moore K.A."/>
            <person name="Paszkiewicz K."/>
            <person name="Jones T."/>
            <person name="Grant M."/>
            <person name="Ambacheew D."/>
            <person name="Muzemil S."/>
            <person name="Studholme D.J."/>
        </authorList>
    </citation>
    <scope>NUCLEOTIDE SEQUENCE [LARGE SCALE GENOMIC DNA]</scope>
</reference>
<keyword evidence="1" id="KW-0812">Transmembrane</keyword>
<feature type="transmembrane region" description="Helical" evidence="1">
    <location>
        <begin position="161"/>
        <end position="178"/>
    </location>
</feature>
<dbReference type="Gene3D" id="3.20.20.80">
    <property type="entry name" value="Glycosidases"/>
    <property type="match status" value="2"/>
</dbReference>
<proteinExistence type="predicted"/>
<evidence type="ECO:0000313" key="3">
    <source>
        <dbReference type="Proteomes" id="UP000287651"/>
    </source>
</evidence>
<evidence type="ECO:0000256" key="1">
    <source>
        <dbReference type="SAM" id="Phobius"/>
    </source>
</evidence>
<dbReference type="InterPro" id="IPR017853">
    <property type="entry name" value="GH"/>
</dbReference>
<dbReference type="SUPFAM" id="SSF51445">
    <property type="entry name" value="(Trans)glycosidases"/>
    <property type="match status" value="1"/>
</dbReference>
<name>A0A427A3M7_ENSVE</name>
<accession>A0A427A3M7</accession>
<gene>
    <name evidence="2" type="ORF">B296_00036154</name>
</gene>
<keyword evidence="1" id="KW-0472">Membrane</keyword>
<dbReference type="InterPro" id="IPR045053">
    <property type="entry name" value="MAN-like"/>
</dbReference>
<dbReference type="AlphaFoldDB" id="A0A427A3M7"/>
<dbReference type="Proteomes" id="UP000287651">
    <property type="component" value="Unassembled WGS sequence"/>
</dbReference>
<evidence type="ECO:0008006" key="4">
    <source>
        <dbReference type="Google" id="ProtNLM"/>
    </source>
</evidence>
<comment type="caution">
    <text evidence="2">The sequence shown here is derived from an EMBL/GenBank/DDBJ whole genome shotgun (WGS) entry which is preliminary data.</text>
</comment>
<evidence type="ECO:0000313" key="2">
    <source>
        <dbReference type="EMBL" id="RRT70812.1"/>
    </source>
</evidence>
<organism evidence="2 3">
    <name type="scientific">Ensete ventricosum</name>
    <name type="common">Abyssinian banana</name>
    <name type="synonym">Musa ensete</name>
    <dbReference type="NCBI Taxonomy" id="4639"/>
    <lineage>
        <taxon>Eukaryota</taxon>
        <taxon>Viridiplantae</taxon>
        <taxon>Streptophyta</taxon>
        <taxon>Embryophyta</taxon>
        <taxon>Tracheophyta</taxon>
        <taxon>Spermatophyta</taxon>
        <taxon>Magnoliopsida</taxon>
        <taxon>Liliopsida</taxon>
        <taxon>Zingiberales</taxon>
        <taxon>Musaceae</taxon>
        <taxon>Ensete</taxon>
    </lineage>
</organism>
<dbReference type="PANTHER" id="PTHR31451">
    <property type="match status" value="1"/>
</dbReference>
<keyword evidence="1" id="KW-1133">Transmembrane helix</keyword>
<dbReference type="PANTHER" id="PTHR31451:SF60">
    <property type="entry name" value="MANNAN ENDO-1,4-BETA-MANNOSIDASE 1"/>
    <property type="match status" value="1"/>
</dbReference>
<dbReference type="GO" id="GO:0016985">
    <property type="term" value="F:mannan endo-1,4-beta-mannosidase activity"/>
    <property type="evidence" value="ECO:0007669"/>
    <property type="project" value="UniProtKB-EC"/>
</dbReference>
<protein>
    <recommendedName>
        <fullName evidence="4">Mannan endo-1,4-beta-mannosidase</fullName>
    </recommendedName>
</protein>
<dbReference type="EMBL" id="AMZH03003897">
    <property type="protein sequence ID" value="RRT70812.1"/>
    <property type="molecule type" value="Genomic_DNA"/>
</dbReference>
<sequence length="431" mass="47568">MVRPGNTAILLSLIADRRSPLYPLDSSLALGNWSWVWPSAPEPLSSFLLVSLLAPRVFEAQLHSAFGCKVLLCPLNTAKGMAFLVTRMRWRREEGGGPYFPSSGYPCLVSALCCRLGRWKLSFWVLCTSCYFYLPIKASPYLHCHLKGGRSGRKKRDMRKLRLLSVILLLLLGSHHGVEAAGGFIETRGLHFVLNGSPFFANGFNAYWMMTLASDPSRRDKVSTALSDASRHGLSVARTWAFSDGGSNALQNSPGAYSEQIFQVPIPPAFLLCSFVFGENIGSDDEFFTNPVVKEMAAYLKSIDNKHLLEAGLEGFYGESSPQKQSDPGFQKPLLVTEFGKSCKDPSFSNDERDAMFRTVYSKVYLSARTGGATAGSLFWQLLAQGMDSYRDGYEVILGESPSTTRVITLQSHKLGTIAKLKRAKAMKGKH</sequence>